<dbReference type="GeneTree" id="ENSGT00940000159005"/>
<dbReference type="InterPro" id="IPR003599">
    <property type="entry name" value="Ig_sub"/>
</dbReference>
<feature type="transmembrane region" description="Helical" evidence="13">
    <location>
        <begin position="568"/>
        <end position="593"/>
    </location>
</feature>
<dbReference type="Proteomes" id="UP000002280">
    <property type="component" value="Chromosome 3"/>
</dbReference>
<accession>K7E495</accession>
<feature type="domain" description="Ig-like" evidence="14">
    <location>
        <begin position="308"/>
        <end position="397"/>
    </location>
</feature>
<name>K7E495_MONDO</name>
<keyword evidence="6" id="KW-0130">Cell adhesion</keyword>
<evidence type="ECO:0000256" key="1">
    <source>
        <dbReference type="ARBA" id="ARBA00004479"/>
    </source>
</evidence>
<dbReference type="InterPro" id="IPR003987">
    <property type="entry name" value="ICAM_VCAM_N"/>
</dbReference>
<evidence type="ECO:0000256" key="2">
    <source>
        <dbReference type="ARBA" id="ARBA00005925"/>
    </source>
</evidence>
<keyword evidence="7 13" id="KW-1133">Transmembrane helix</keyword>
<evidence type="ECO:0000256" key="7">
    <source>
        <dbReference type="ARBA" id="ARBA00022989"/>
    </source>
</evidence>
<dbReference type="Pfam" id="PF03921">
    <property type="entry name" value="ICAM_N"/>
    <property type="match status" value="1"/>
</dbReference>
<keyword evidence="3 13" id="KW-0812">Transmembrane</keyword>
<proteinExistence type="inferred from homology"/>
<sequence>MCFPPPAPHPEIPGNLLRRGRREISGKAALPRPLPPPHPPPPRRPSFSPAPNYHGEIIKGTPALRLRIQLSRLTGSSANMRVSRHLPALALLWLFPLLLPSGAQENGSDLQVWVHPPNPVILSGDSVVLNCSTNCPTEAKIGLETRLPKIVEDQGKNWRAFRLRNVTRDDSPWCFVNCPTKNQSSTRTHILVYEPPKKVTLNLEPSQEQSWIPVGQNFSVSCQVAGGRPRENLKMVLLRGDQEISSQLVPKNTLDTATVMFYPIASREDNEANFSCRASLDLRAKGLTLYQNSSIPRKLSTFALASEPPVLVAPKLLEAGSKEQVSCEMDKLFPVEKAHIQLTWGGQVLTQVNVIQHADMLRATATIMTSQEVEADEELTCSVNLGGETRKKSENVIVYTFPQPSLVASGPVQEGNRVNLTCEARPRARVQINGAPPDEPNRISLIVGEKDNGRLFICQAFLKLREETLQKNRSLELNVQFPPKLDEECPGHWNWQEGTEQTLRCVARGNPAPTVRCVPESQQNGMPLGLLHRVTRDHNGTYHCTAENSIGKAVKVVTVKVEFQDVNWTPIIIIVLVMVLVGSILAIFGYFYYRQQRIRSYELRKAEEERSMKLMNAEGLASA</sequence>
<dbReference type="FunFam" id="2.60.40.10:FF:000641">
    <property type="entry name" value="Intercellular adhesion molecule 1"/>
    <property type="match status" value="1"/>
</dbReference>
<dbReference type="GO" id="GO:0002252">
    <property type="term" value="P:immune effector process"/>
    <property type="evidence" value="ECO:0007669"/>
    <property type="project" value="UniProtKB-ARBA"/>
</dbReference>
<dbReference type="GO" id="GO:0007155">
    <property type="term" value="P:cell adhesion"/>
    <property type="evidence" value="ECO:0000318"/>
    <property type="project" value="GO_Central"/>
</dbReference>
<dbReference type="InterPro" id="IPR007110">
    <property type="entry name" value="Ig-like_dom"/>
</dbReference>
<dbReference type="GO" id="GO:0007159">
    <property type="term" value="P:leukocyte cell-cell adhesion"/>
    <property type="evidence" value="ECO:0007669"/>
    <property type="project" value="UniProtKB-ARBA"/>
</dbReference>
<keyword evidence="8 13" id="KW-0472">Membrane</keyword>
<dbReference type="InterPro" id="IPR013768">
    <property type="entry name" value="ICAM_N"/>
</dbReference>
<dbReference type="OMA" id="SQSPQIW"/>
<comment type="similarity">
    <text evidence="2">Belongs to the immunoglobulin superfamily. ICAM family.</text>
</comment>
<dbReference type="SMART" id="SM00409">
    <property type="entry name" value="IG"/>
    <property type="match status" value="4"/>
</dbReference>
<dbReference type="FunFam" id="2.60.40.10:FF:000194">
    <property type="entry name" value="Intercellular adhesion molecule 1"/>
    <property type="match status" value="1"/>
</dbReference>
<dbReference type="PROSITE" id="PS50835">
    <property type="entry name" value="IG_LIKE"/>
    <property type="match status" value="2"/>
</dbReference>
<dbReference type="HOGENOM" id="CLU_036160_1_1_1"/>
<reference evidence="15" key="2">
    <citation type="submission" date="2025-08" db="UniProtKB">
        <authorList>
            <consortium name="Ensembl"/>
        </authorList>
    </citation>
    <scope>IDENTIFICATION</scope>
</reference>
<protein>
    <submittedName>
        <fullName evidence="15">Intercellular adhesion molecule 1-like</fullName>
    </submittedName>
</protein>
<keyword evidence="10" id="KW-0325">Glycoprotein</keyword>
<dbReference type="InterPro" id="IPR048679">
    <property type="entry name" value="ICAM1_3_5_D2"/>
</dbReference>
<evidence type="ECO:0000256" key="9">
    <source>
        <dbReference type="ARBA" id="ARBA00023157"/>
    </source>
</evidence>
<keyword evidence="5" id="KW-0677">Repeat</keyword>
<gene>
    <name evidence="15" type="primary">ICAM1</name>
</gene>
<feature type="region of interest" description="Disordered" evidence="12">
    <location>
        <begin position="1"/>
        <end position="54"/>
    </location>
</feature>
<dbReference type="InterPro" id="IPR013783">
    <property type="entry name" value="Ig-like_fold"/>
</dbReference>
<evidence type="ECO:0000256" key="13">
    <source>
        <dbReference type="SAM" id="Phobius"/>
    </source>
</evidence>
<evidence type="ECO:0000313" key="16">
    <source>
        <dbReference type="Proteomes" id="UP000002280"/>
    </source>
</evidence>
<dbReference type="Bgee" id="ENSMODG00000028933">
    <property type="expression patterns" value="Expressed in lung and 19 other cell types or tissues"/>
</dbReference>
<dbReference type="STRING" id="13616.ENSMODP00000040597"/>
<keyword evidence="16" id="KW-1185">Reference proteome</keyword>
<dbReference type="PANTHER" id="PTHR13771">
    <property type="entry name" value="INTERCELLULAR ADHESION MOLECULE"/>
    <property type="match status" value="1"/>
</dbReference>
<dbReference type="GO" id="GO:0050900">
    <property type="term" value="P:leukocyte migration"/>
    <property type="evidence" value="ECO:0007669"/>
    <property type="project" value="UniProtKB-ARBA"/>
</dbReference>
<organism evidence="15 16">
    <name type="scientific">Monodelphis domestica</name>
    <name type="common">Gray short-tailed opossum</name>
    <dbReference type="NCBI Taxonomy" id="13616"/>
    <lineage>
        <taxon>Eukaryota</taxon>
        <taxon>Metazoa</taxon>
        <taxon>Chordata</taxon>
        <taxon>Craniata</taxon>
        <taxon>Vertebrata</taxon>
        <taxon>Euteleostomi</taxon>
        <taxon>Mammalia</taxon>
        <taxon>Metatheria</taxon>
        <taxon>Didelphimorphia</taxon>
        <taxon>Didelphidae</taxon>
        <taxon>Monodelphis</taxon>
    </lineage>
</organism>
<reference evidence="15" key="3">
    <citation type="submission" date="2025-09" db="UniProtKB">
        <authorList>
            <consortium name="Ensembl"/>
        </authorList>
    </citation>
    <scope>IDENTIFICATION</scope>
</reference>
<evidence type="ECO:0000259" key="14">
    <source>
        <dbReference type="PROSITE" id="PS50835"/>
    </source>
</evidence>
<dbReference type="CDD" id="cd00096">
    <property type="entry name" value="Ig"/>
    <property type="match status" value="1"/>
</dbReference>
<dbReference type="PANTHER" id="PTHR13771:SF9">
    <property type="entry name" value="INTERCELLULAR ADHESION MOLECULE 5"/>
    <property type="match status" value="1"/>
</dbReference>
<dbReference type="GO" id="GO:0006955">
    <property type="term" value="P:immune response"/>
    <property type="evidence" value="ECO:0007669"/>
    <property type="project" value="UniProtKB-ARBA"/>
</dbReference>
<feature type="compositionally biased region" description="Pro residues" evidence="12">
    <location>
        <begin position="32"/>
        <end position="44"/>
    </location>
</feature>
<dbReference type="AlphaFoldDB" id="K7E495"/>
<dbReference type="InterPro" id="IPR003988">
    <property type="entry name" value="ICAM"/>
</dbReference>
<feature type="domain" description="Ig-like" evidence="14">
    <location>
        <begin position="483"/>
        <end position="562"/>
    </location>
</feature>
<evidence type="ECO:0000256" key="11">
    <source>
        <dbReference type="ARBA" id="ARBA00023319"/>
    </source>
</evidence>
<keyword evidence="4" id="KW-0732">Signal</keyword>
<dbReference type="FunFam" id="2.60.40.10:FF:000459">
    <property type="entry name" value="Intercellular adhesion molecule 1"/>
    <property type="match status" value="1"/>
</dbReference>
<evidence type="ECO:0000256" key="12">
    <source>
        <dbReference type="SAM" id="MobiDB-lite"/>
    </source>
</evidence>
<evidence type="ECO:0000313" key="15">
    <source>
        <dbReference type="Ensembl" id="ENSMODP00000040597.1"/>
    </source>
</evidence>
<evidence type="ECO:0000256" key="4">
    <source>
        <dbReference type="ARBA" id="ARBA00022729"/>
    </source>
</evidence>
<dbReference type="InParanoid" id="K7E495"/>
<dbReference type="GO" id="GO:0005886">
    <property type="term" value="C:plasma membrane"/>
    <property type="evidence" value="ECO:0000318"/>
    <property type="project" value="GO_Central"/>
</dbReference>
<evidence type="ECO:0000256" key="10">
    <source>
        <dbReference type="ARBA" id="ARBA00023180"/>
    </source>
</evidence>
<dbReference type="Pfam" id="PF21146">
    <property type="entry name" value="ICAM1_3_5_D2"/>
    <property type="match status" value="1"/>
</dbReference>
<feature type="compositionally biased region" description="Pro residues" evidence="12">
    <location>
        <begin position="1"/>
        <end position="11"/>
    </location>
</feature>
<dbReference type="Ensembl" id="ENSMODT00000043702.2">
    <property type="protein sequence ID" value="ENSMODP00000040597.1"/>
    <property type="gene ID" value="ENSMODG00000028933.2"/>
</dbReference>
<dbReference type="SUPFAM" id="SSF48726">
    <property type="entry name" value="Immunoglobulin"/>
    <property type="match status" value="5"/>
</dbReference>
<evidence type="ECO:0000256" key="5">
    <source>
        <dbReference type="ARBA" id="ARBA00022737"/>
    </source>
</evidence>
<evidence type="ECO:0000256" key="3">
    <source>
        <dbReference type="ARBA" id="ARBA00022692"/>
    </source>
</evidence>
<dbReference type="Gene3D" id="2.60.40.10">
    <property type="entry name" value="Immunoglobulins"/>
    <property type="match status" value="5"/>
</dbReference>
<evidence type="ECO:0000256" key="8">
    <source>
        <dbReference type="ARBA" id="ARBA00023136"/>
    </source>
</evidence>
<reference evidence="15 16" key="1">
    <citation type="journal article" date="2007" name="Nature">
        <title>Genome of the marsupial Monodelphis domestica reveals innovation in non-coding sequences.</title>
        <authorList>
            <person name="Mikkelsen T.S."/>
            <person name="Wakefield M.J."/>
            <person name="Aken B."/>
            <person name="Amemiya C.T."/>
            <person name="Chang J.L."/>
            <person name="Duke S."/>
            <person name="Garber M."/>
            <person name="Gentles A.J."/>
            <person name="Goodstadt L."/>
            <person name="Heger A."/>
            <person name="Jurka J."/>
            <person name="Kamal M."/>
            <person name="Mauceli E."/>
            <person name="Searle S.M."/>
            <person name="Sharpe T."/>
            <person name="Baker M.L."/>
            <person name="Batzer M.A."/>
            <person name="Benos P.V."/>
            <person name="Belov K."/>
            <person name="Clamp M."/>
            <person name="Cook A."/>
            <person name="Cuff J."/>
            <person name="Das R."/>
            <person name="Davidow L."/>
            <person name="Deakin J.E."/>
            <person name="Fazzari M.J."/>
            <person name="Glass J.L."/>
            <person name="Grabherr M."/>
            <person name="Greally J.M."/>
            <person name="Gu W."/>
            <person name="Hore T.A."/>
            <person name="Huttley G.A."/>
            <person name="Kleber M."/>
            <person name="Jirtle R.L."/>
            <person name="Koina E."/>
            <person name="Lee J.T."/>
            <person name="Mahony S."/>
            <person name="Marra M.A."/>
            <person name="Miller R.D."/>
            <person name="Nicholls R.D."/>
            <person name="Oda M."/>
            <person name="Papenfuss A.T."/>
            <person name="Parra Z.E."/>
            <person name="Pollock D.D."/>
            <person name="Ray D.A."/>
            <person name="Schein J.E."/>
            <person name="Speed T.P."/>
            <person name="Thompson K."/>
            <person name="VandeBerg J.L."/>
            <person name="Wade C.M."/>
            <person name="Walker J.A."/>
            <person name="Waters P.D."/>
            <person name="Webber C."/>
            <person name="Weidman J.R."/>
            <person name="Xie X."/>
            <person name="Zody M.C."/>
            <person name="Baldwin J."/>
            <person name="Abdouelleil A."/>
            <person name="Abdulkadir J."/>
            <person name="Abebe A."/>
            <person name="Abera B."/>
            <person name="Abreu J."/>
            <person name="Acer S.C."/>
            <person name="Aftuck L."/>
            <person name="Alexander A."/>
            <person name="An P."/>
            <person name="Anderson E."/>
            <person name="Anderson S."/>
            <person name="Arachi H."/>
            <person name="Azer M."/>
            <person name="Bachantsang P."/>
            <person name="Barry A."/>
            <person name="Bayul T."/>
            <person name="Berlin A."/>
            <person name="Bessette D."/>
            <person name="Bloom T."/>
            <person name="Bloom T."/>
            <person name="Boguslavskiy L."/>
            <person name="Bonnet C."/>
            <person name="Boukhgalter B."/>
            <person name="Bourzgui I."/>
            <person name="Brown A."/>
            <person name="Cahill P."/>
            <person name="Channer S."/>
            <person name="Cheshatsang Y."/>
            <person name="Chuda L."/>
            <person name="Citroen M."/>
            <person name="Collymore A."/>
            <person name="Cooke P."/>
            <person name="Costello M."/>
            <person name="D'Aco K."/>
            <person name="Daza R."/>
            <person name="De Haan G."/>
            <person name="DeGray S."/>
            <person name="DeMaso C."/>
            <person name="Dhargay N."/>
            <person name="Dooley K."/>
            <person name="Dooley E."/>
            <person name="Doricent M."/>
            <person name="Dorje P."/>
            <person name="Dorjee K."/>
            <person name="Dupes A."/>
            <person name="Elong R."/>
            <person name="Falk J."/>
            <person name="Farina A."/>
            <person name="Faro S."/>
            <person name="Ferguson D."/>
            <person name="Fisher S."/>
            <person name="Foley C.D."/>
            <person name="Franke A."/>
            <person name="Friedrich D."/>
            <person name="Gadbois L."/>
            <person name="Gearin G."/>
            <person name="Gearin C.R."/>
            <person name="Giannoukos G."/>
            <person name="Goode T."/>
            <person name="Graham J."/>
            <person name="Grandbois E."/>
            <person name="Grewal S."/>
            <person name="Gyaltsen K."/>
            <person name="Hafez N."/>
            <person name="Hagos B."/>
            <person name="Hall J."/>
            <person name="Henson C."/>
            <person name="Hollinger A."/>
            <person name="Honan T."/>
            <person name="Huard M.D."/>
            <person name="Hughes L."/>
            <person name="Hurhula B."/>
            <person name="Husby M.E."/>
            <person name="Kamat A."/>
            <person name="Kanga B."/>
            <person name="Kashin S."/>
            <person name="Khazanovich D."/>
            <person name="Kisner P."/>
            <person name="Lance K."/>
            <person name="Lara M."/>
            <person name="Lee W."/>
            <person name="Lennon N."/>
            <person name="Letendre F."/>
            <person name="LeVine R."/>
            <person name="Lipovsky A."/>
            <person name="Liu X."/>
            <person name="Liu J."/>
            <person name="Liu S."/>
            <person name="Lokyitsang T."/>
            <person name="Lokyitsang Y."/>
            <person name="Lubonja R."/>
            <person name="Lui A."/>
            <person name="MacDonald P."/>
            <person name="Magnisalis V."/>
            <person name="Maru K."/>
            <person name="Matthews C."/>
            <person name="McCusker W."/>
            <person name="McDonough S."/>
            <person name="Mehta T."/>
            <person name="Meldrim J."/>
            <person name="Meneus L."/>
            <person name="Mihai O."/>
            <person name="Mihalev A."/>
            <person name="Mihova T."/>
            <person name="Mittelman R."/>
            <person name="Mlenga V."/>
            <person name="Montmayeur A."/>
            <person name="Mulrain L."/>
            <person name="Navidi A."/>
            <person name="Naylor J."/>
            <person name="Negash T."/>
            <person name="Nguyen T."/>
            <person name="Nguyen N."/>
            <person name="Nicol R."/>
            <person name="Norbu C."/>
            <person name="Norbu N."/>
            <person name="Novod N."/>
            <person name="O'Neill B."/>
            <person name="Osman S."/>
            <person name="Markiewicz E."/>
            <person name="Oyono O.L."/>
            <person name="Patti C."/>
            <person name="Phunkhang P."/>
            <person name="Pierre F."/>
            <person name="Priest M."/>
            <person name="Raghuraman S."/>
            <person name="Rege F."/>
            <person name="Reyes R."/>
            <person name="Rise C."/>
            <person name="Rogov P."/>
            <person name="Ross K."/>
            <person name="Ryan E."/>
            <person name="Settipalli S."/>
            <person name="Shea T."/>
            <person name="Sherpa N."/>
            <person name="Shi L."/>
            <person name="Shih D."/>
            <person name="Sparrow T."/>
            <person name="Spaulding J."/>
            <person name="Stalker J."/>
            <person name="Stange-Thomann N."/>
            <person name="Stavropoulos S."/>
            <person name="Stone C."/>
            <person name="Strader C."/>
            <person name="Tesfaye S."/>
            <person name="Thomson T."/>
            <person name="Thoulutsang Y."/>
            <person name="Thoulutsang D."/>
            <person name="Topham K."/>
            <person name="Topping I."/>
            <person name="Tsamla T."/>
            <person name="Vassiliev H."/>
            <person name="Vo A."/>
            <person name="Wangchuk T."/>
            <person name="Wangdi T."/>
            <person name="Weiand M."/>
            <person name="Wilkinson J."/>
            <person name="Wilson A."/>
            <person name="Yadav S."/>
            <person name="Young G."/>
            <person name="Yu Q."/>
            <person name="Zembek L."/>
            <person name="Zhong D."/>
            <person name="Zimmer A."/>
            <person name="Zwirko Z."/>
            <person name="Jaffe D.B."/>
            <person name="Alvarez P."/>
            <person name="Brockman W."/>
            <person name="Butler J."/>
            <person name="Chin C."/>
            <person name="Gnerre S."/>
            <person name="MacCallum I."/>
            <person name="Graves J.A."/>
            <person name="Ponting C.P."/>
            <person name="Breen M."/>
            <person name="Samollow P.B."/>
            <person name="Lander E.S."/>
            <person name="Lindblad-Toh K."/>
        </authorList>
    </citation>
    <scope>NUCLEOTIDE SEQUENCE [LARGE SCALE GENOMIC DNA]</scope>
</reference>
<keyword evidence="9" id="KW-1015">Disulfide bond</keyword>
<keyword evidence="11" id="KW-0393">Immunoglobulin domain</keyword>
<dbReference type="PRINTS" id="PR01472">
    <property type="entry name" value="ICAMVCAM1"/>
</dbReference>
<dbReference type="GO" id="GO:1901701">
    <property type="term" value="P:cellular response to oxygen-containing compound"/>
    <property type="evidence" value="ECO:0007669"/>
    <property type="project" value="UniProtKB-ARBA"/>
</dbReference>
<evidence type="ECO:0000256" key="6">
    <source>
        <dbReference type="ARBA" id="ARBA00022889"/>
    </source>
</evidence>
<dbReference type="PRINTS" id="PR01473">
    <property type="entry name" value="ICAM"/>
</dbReference>
<dbReference type="FunFam" id="2.60.40.10:FF:000338">
    <property type="entry name" value="intercellular adhesion molecule 5"/>
    <property type="match status" value="1"/>
</dbReference>
<dbReference type="InterPro" id="IPR036179">
    <property type="entry name" value="Ig-like_dom_sf"/>
</dbReference>
<dbReference type="GO" id="GO:0005178">
    <property type="term" value="F:integrin binding"/>
    <property type="evidence" value="ECO:0000318"/>
    <property type="project" value="GO_Central"/>
</dbReference>
<dbReference type="eggNOG" id="ENOG502RZRA">
    <property type="taxonomic scope" value="Eukaryota"/>
</dbReference>
<dbReference type="InterPro" id="IPR047012">
    <property type="entry name" value="ICAM_VCAM"/>
</dbReference>
<comment type="subcellular location">
    <subcellularLocation>
        <location evidence="1">Membrane</location>
        <topology evidence="1">Single-pass type I membrane protein</topology>
    </subcellularLocation>
</comment>